<dbReference type="GO" id="GO:0016705">
    <property type="term" value="F:oxidoreductase activity, acting on paired donors, with incorporation or reduction of molecular oxygen"/>
    <property type="evidence" value="ECO:0007669"/>
    <property type="project" value="InterPro"/>
</dbReference>
<dbReference type="PRINTS" id="PR00463">
    <property type="entry name" value="EP450I"/>
</dbReference>
<protein>
    <recommendedName>
        <fullName evidence="11">Cytochrome P450</fullName>
    </recommendedName>
</protein>
<comment type="similarity">
    <text evidence="1 7">Belongs to the cytochrome P450 family.</text>
</comment>
<dbReference type="SUPFAM" id="SSF48264">
    <property type="entry name" value="Cytochrome P450"/>
    <property type="match status" value="1"/>
</dbReference>
<keyword evidence="7" id="KW-0503">Monooxygenase</keyword>
<dbReference type="GO" id="GO:0005506">
    <property type="term" value="F:iron ion binding"/>
    <property type="evidence" value="ECO:0007669"/>
    <property type="project" value="InterPro"/>
</dbReference>
<reference evidence="9 10" key="1">
    <citation type="journal article" date="2020" name="bioRxiv">
        <title>Sequence and annotation of 42 cannabis genomes reveals extensive copy number variation in cannabinoid synthesis and pathogen resistance genes.</title>
        <authorList>
            <person name="Mckernan K.J."/>
            <person name="Helbert Y."/>
            <person name="Kane L.T."/>
            <person name="Ebling H."/>
            <person name="Zhang L."/>
            <person name="Liu B."/>
            <person name="Eaton Z."/>
            <person name="Mclaughlin S."/>
            <person name="Kingan S."/>
            <person name="Baybayan P."/>
            <person name="Concepcion G."/>
            <person name="Jordan M."/>
            <person name="Riva A."/>
            <person name="Barbazuk W."/>
            <person name="Harkins T."/>
        </authorList>
    </citation>
    <scope>NUCLEOTIDE SEQUENCE [LARGE SCALE GENOMIC DNA]</scope>
    <source>
        <strain evidence="10">cv. Jamaican Lion 4</strain>
        <tissue evidence="9">Leaf</tissue>
    </source>
</reference>
<evidence type="ECO:0000256" key="3">
    <source>
        <dbReference type="ARBA" id="ARBA00022723"/>
    </source>
</evidence>
<feature type="transmembrane region" description="Helical" evidence="8">
    <location>
        <begin position="6"/>
        <end position="27"/>
    </location>
</feature>
<dbReference type="AlphaFoldDB" id="A0A7J6H7E2"/>
<dbReference type="GO" id="GO:0004497">
    <property type="term" value="F:monooxygenase activity"/>
    <property type="evidence" value="ECO:0007669"/>
    <property type="project" value="UniProtKB-KW"/>
</dbReference>
<evidence type="ECO:0000256" key="2">
    <source>
        <dbReference type="ARBA" id="ARBA00022617"/>
    </source>
</evidence>
<keyword evidence="3 6" id="KW-0479">Metal-binding</keyword>
<dbReference type="PANTHER" id="PTHR47955">
    <property type="entry name" value="CYTOCHROME P450 FAMILY 71 PROTEIN"/>
    <property type="match status" value="1"/>
</dbReference>
<dbReference type="PROSITE" id="PS00086">
    <property type="entry name" value="CYTOCHROME_P450"/>
    <property type="match status" value="1"/>
</dbReference>
<dbReference type="Pfam" id="PF00067">
    <property type="entry name" value="p450"/>
    <property type="match status" value="2"/>
</dbReference>
<evidence type="ECO:0008006" key="11">
    <source>
        <dbReference type="Google" id="ProtNLM"/>
    </source>
</evidence>
<dbReference type="InterPro" id="IPR001128">
    <property type="entry name" value="Cyt_P450"/>
</dbReference>
<evidence type="ECO:0000256" key="1">
    <source>
        <dbReference type="ARBA" id="ARBA00010617"/>
    </source>
</evidence>
<comment type="cofactor">
    <cofactor evidence="6">
        <name>heme</name>
        <dbReference type="ChEBI" id="CHEBI:30413"/>
    </cofactor>
</comment>
<keyword evidence="5 6" id="KW-0408">Iron</keyword>
<keyword evidence="2 6" id="KW-0349">Heme</keyword>
<dbReference type="InterPro" id="IPR017972">
    <property type="entry name" value="Cyt_P450_CS"/>
</dbReference>
<dbReference type="EMBL" id="JAATIQ010000060">
    <property type="protein sequence ID" value="KAF4391212.1"/>
    <property type="molecule type" value="Genomic_DNA"/>
</dbReference>
<evidence type="ECO:0000256" key="8">
    <source>
        <dbReference type="SAM" id="Phobius"/>
    </source>
</evidence>
<keyword evidence="8" id="KW-1133">Transmembrane helix</keyword>
<keyword evidence="8" id="KW-0472">Membrane</keyword>
<evidence type="ECO:0000313" key="10">
    <source>
        <dbReference type="Proteomes" id="UP000583929"/>
    </source>
</evidence>
<evidence type="ECO:0000256" key="6">
    <source>
        <dbReference type="PIRSR" id="PIRSR602401-1"/>
    </source>
</evidence>
<dbReference type="InterPro" id="IPR002401">
    <property type="entry name" value="Cyt_P450_E_grp-I"/>
</dbReference>
<evidence type="ECO:0000313" key="9">
    <source>
        <dbReference type="EMBL" id="KAF4391212.1"/>
    </source>
</evidence>
<accession>A0A7J6H7E2</accession>
<keyword evidence="4 7" id="KW-0560">Oxidoreductase</keyword>
<feature type="binding site" description="axial binding residue" evidence="6">
    <location>
        <position position="422"/>
    </location>
    <ligand>
        <name>heme</name>
        <dbReference type="ChEBI" id="CHEBI:30413"/>
    </ligand>
    <ligandPart>
        <name>Fe</name>
        <dbReference type="ChEBI" id="CHEBI:18248"/>
    </ligandPart>
</feature>
<keyword evidence="10" id="KW-1185">Reference proteome</keyword>
<dbReference type="Proteomes" id="UP000583929">
    <property type="component" value="Unassembled WGS sequence"/>
</dbReference>
<dbReference type="Gene3D" id="1.10.630.10">
    <property type="entry name" value="Cytochrome P450"/>
    <property type="match status" value="2"/>
</dbReference>
<comment type="caution">
    <text evidence="9">The sequence shown here is derived from an EMBL/GenBank/DDBJ whole genome shotgun (WGS) entry which is preliminary data.</text>
</comment>
<name>A0A7J6H7E2_CANSA</name>
<dbReference type="GO" id="GO:0020037">
    <property type="term" value="F:heme binding"/>
    <property type="evidence" value="ECO:0007669"/>
    <property type="project" value="InterPro"/>
</dbReference>
<dbReference type="CDD" id="cd11072">
    <property type="entry name" value="CYP71-like"/>
    <property type="match status" value="1"/>
</dbReference>
<evidence type="ECO:0000256" key="4">
    <source>
        <dbReference type="ARBA" id="ARBA00023002"/>
    </source>
</evidence>
<evidence type="ECO:0000256" key="5">
    <source>
        <dbReference type="ARBA" id="ARBA00023004"/>
    </source>
</evidence>
<gene>
    <name evidence="9" type="ORF">G4B88_016522</name>
</gene>
<evidence type="ECO:0000256" key="7">
    <source>
        <dbReference type="RuleBase" id="RU000461"/>
    </source>
</evidence>
<dbReference type="PRINTS" id="PR00385">
    <property type="entry name" value="P450"/>
</dbReference>
<dbReference type="PANTHER" id="PTHR47955:SF8">
    <property type="entry name" value="CYTOCHROME P450 71D11-LIKE"/>
    <property type="match status" value="1"/>
</dbReference>
<keyword evidence="8" id="KW-0812">Transmembrane</keyword>
<dbReference type="InterPro" id="IPR036396">
    <property type="entry name" value="Cyt_P450_sf"/>
</dbReference>
<organism evidence="9 10">
    <name type="scientific">Cannabis sativa</name>
    <name type="common">Hemp</name>
    <name type="synonym">Marijuana</name>
    <dbReference type="NCBI Taxonomy" id="3483"/>
    <lineage>
        <taxon>Eukaryota</taxon>
        <taxon>Viridiplantae</taxon>
        <taxon>Streptophyta</taxon>
        <taxon>Embryophyta</taxon>
        <taxon>Tracheophyta</taxon>
        <taxon>Spermatophyta</taxon>
        <taxon>Magnoliopsida</taxon>
        <taxon>eudicotyledons</taxon>
        <taxon>Gunneridae</taxon>
        <taxon>Pentapetalae</taxon>
        <taxon>rosids</taxon>
        <taxon>fabids</taxon>
        <taxon>Rosales</taxon>
        <taxon>Cannabaceae</taxon>
        <taxon>Cannabis</taxon>
    </lineage>
</organism>
<proteinExistence type="inferred from homology"/>
<sequence length="482" mass="55054">MEIQLPYYSFPILFSLFIFLFMLIKIITKTTSSSSKLPPGPWKLPLLGNIHQLFGSLIHQKLRHLATQHGPLMHLKIGQVPTLIVSSPEYAKQVMRTHDIVFSSRPMVLFSKIMLYDCTDLVFAPYGEYWRQLRKIFMQELLSTSRVQAFKPIREQEVSNLIQWIGSNVGKEINLTERINILIYGIVSRAACSKTSLNNEEIVSLVAEGVEVSLGFELADLFPSVEFFSRISQTRHKLLKLQQRSAKIFDKIIKEHQEKKASGNGDDDDQGDLLDVLLNFHNNNGGDHEGFSLTNENLKAIIWAQEEVREVFNKAGSTDEKGINDMKYLKIVVKETMRLHPPLPLLIPRESQEKCEINGYVIPAKTRTLVNVWAIGRDPNYWSEAESFIPERFVDSSIDIIDSNYKGNDFEYIPFGAGRRMCAGMAFGLINVEYPLALLLYHFDWKLPNNGIRHEDLDMSESFGTTLKRMKPLSLVPIAYVP</sequence>